<dbReference type="STRING" id="331113.SNE_A04750"/>
<dbReference type="RefSeq" id="WP_013942819.1">
    <property type="nucleotide sequence ID" value="NC_015713.1"/>
</dbReference>
<keyword evidence="18" id="KW-1185">Reference proteome</keyword>
<feature type="transmembrane region" description="Helical" evidence="16">
    <location>
        <begin position="422"/>
        <end position="440"/>
    </location>
</feature>
<evidence type="ECO:0000256" key="8">
    <source>
        <dbReference type="ARBA" id="ARBA00022967"/>
    </source>
</evidence>
<evidence type="ECO:0000256" key="14">
    <source>
        <dbReference type="ARBA" id="ARBA00023136"/>
    </source>
</evidence>
<keyword evidence="1 16" id="KW-0813">Transport</keyword>
<keyword evidence="2 16" id="KW-1003">Cell membrane</keyword>
<keyword evidence="12 16" id="KW-0406">Ion transport</keyword>
<evidence type="ECO:0000256" key="16">
    <source>
        <dbReference type="HAMAP-Rule" id="MF_00426"/>
    </source>
</evidence>
<dbReference type="eggNOG" id="COG1805">
    <property type="taxonomic scope" value="Bacteria"/>
</dbReference>
<sequence length="511" mass="56924">MLRKFFDYQLTLTEEGRPLHRYRPLIEALDTFFYEAPIRTKRSPHIRDAIDLKRWMMIVVYALVPCILMAIWNSGVQKFIYESGNFSLMLDYLRASESFSTYISFCFSEGRCIPILKAGLIAFLPIMFISYAVGGFWEVLFAIIRRHEVSEGFLVTGILFALILPSTIPYWMVVIGVSAGVVIGKEIFGGTGMNILNPALVCRAFLFFAFPTKMTGPVWVGTNPTIIQESVVRMNEQSGNLNSPDGVSQSSALNFFNVSPAIKRIHVDAIGMHWGKEVRTQAIVEKQFRYFQKSQGLSADLQTLAEADLENFLTTPLKEGGLGLSPENYSDAVHFAQLRFSQKGLTDGNFFFGNRIGSMGETSILACLLGALLLLVTRIGSWRTMLAMGIGAYLCALLFEWGSLNLGPYQGAFNPAKFALPAYKHLLLGSLAFGLVFMATDPVSSPGMNGARWLYGLLIGVMVIVIRTINPAFPEGVMLAILFGNVFAPLFDYYALNLFRKKYGRKRAAIY</sequence>
<dbReference type="GO" id="GO:0016655">
    <property type="term" value="F:oxidoreductase activity, acting on NAD(P)H, quinone or similar compound as acceptor"/>
    <property type="evidence" value="ECO:0007669"/>
    <property type="project" value="UniProtKB-UniRule"/>
</dbReference>
<keyword evidence="13 16" id="KW-0830">Ubiquinone</keyword>
<organism evidence="17 18">
    <name type="scientific">Simkania negevensis (strain ATCC VR-1471 / DSM 27360 / Z)</name>
    <dbReference type="NCBI Taxonomy" id="331113"/>
    <lineage>
        <taxon>Bacteria</taxon>
        <taxon>Pseudomonadati</taxon>
        <taxon>Chlamydiota</taxon>
        <taxon>Chlamydiia</taxon>
        <taxon>Parachlamydiales</taxon>
        <taxon>Simkaniaceae</taxon>
        <taxon>Simkania</taxon>
    </lineage>
</organism>
<dbReference type="EC" id="7.2.1.1" evidence="16"/>
<dbReference type="Pfam" id="PF03116">
    <property type="entry name" value="NQR2_RnfD_RnfE"/>
    <property type="match status" value="1"/>
</dbReference>
<dbReference type="GO" id="GO:0005886">
    <property type="term" value="C:plasma membrane"/>
    <property type="evidence" value="ECO:0007669"/>
    <property type="project" value="UniProtKB-SubCell"/>
</dbReference>
<evidence type="ECO:0000256" key="13">
    <source>
        <dbReference type="ARBA" id="ARBA00023075"/>
    </source>
</evidence>
<dbReference type="GO" id="GO:0055085">
    <property type="term" value="P:transmembrane transport"/>
    <property type="evidence" value="ECO:0007669"/>
    <property type="project" value="InterPro"/>
</dbReference>
<comment type="function">
    <text evidence="16">NQR complex catalyzes the reduction of ubiquinone-1 to ubiquinol by two successive reactions, coupled with the transport of Na(+) ions from the cytoplasm to the periplasm. NqrA to NqrE are probably involved in the second step, the conversion of ubisemiquinone to ubiquinol.</text>
</comment>
<dbReference type="KEGG" id="sng:SNE_A04750"/>
<keyword evidence="4" id="KW-0597">Phosphoprotein</keyword>
<keyword evidence="8 16" id="KW-1278">Translocase</keyword>
<evidence type="ECO:0000256" key="11">
    <source>
        <dbReference type="ARBA" id="ARBA00023053"/>
    </source>
</evidence>
<dbReference type="EMBL" id="FR872582">
    <property type="protein sequence ID" value="CCB88352.1"/>
    <property type="molecule type" value="Genomic_DNA"/>
</dbReference>
<evidence type="ECO:0000313" key="18">
    <source>
        <dbReference type="Proteomes" id="UP000000496"/>
    </source>
</evidence>
<evidence type="ECO:0000256" key="12">
    <source>
        <dbReference type="ARBA" id="ARBA00023065"/>
    </source>
</evidence>
<keyword evidence="15 16" id="KW-0739">Sodium transport</keyword>
<comment type="similarity">
    <text evidence="16">Belongs to the NqrB/RnfD family.</text>
</comment>
<evidence type="ECO:0000256" key="4">
    <source>
        <dbReference type="ARBA" id="ARBA00022553"/>
    </source>
</evidence>
<dbReference type="GO" id="GO:0022904">
    <property type="term" value="P:respiratory electron transport chain"/>
    <property type="evidence" value="ECO:0007669"/>
    <property type="project" value="InterPro"/>
</dbReference>
<evidence type="ECO:0000256" key="10">
    <source>
        <dbReference type="ARBA" id="ARBA00023027"/>
    </source>
</evidence>
<keyword evidence="5 16" id="KW-0285">Flavoprotein</keyword>
<keyword evidence="17" id="KW-0560">Oxidoreductase</keyword>
<keyword evidence="6 16" id="KW-0288">FMN</keyword>
<dbReference type="AlphaFoldDB" id="F8L6K7"/>
<comment type="caution">
    <text evidence="16">Lacks conserved residue(s) required for the propagation of feature annotation.</text>
</comment>
<keyword evidence="10 16" id="KW-0520">NAD</keyword>
<evidence type="ECO:0000256" key="7">
    <source>
        <dbReference type="ARBA" id="ARBA00022692"/>
    </source>
</evidence>
<keyword evidence="3 16" id="KW-0997">Cell inner membrane</keyword>
<comment type="subunit">
    <text evidence="16">Composed of six subunits; NqrA, NqrB, NqrC, NqrD, NqrE and NqrF.</text>
</comment>
<dbReference type="GO" id="GO:0010181">
    <property type="term" value="F:FMN binding"/>
    <property type="evidence" value="ECO:0007669"/>
    <property type="project" value="InterPro"/>
</dbReference>
<gene>
    <name evidence="16 17" type="primary">nqrB</name>
    <name evidence="17" type="ordered locus">SNE_A04750</name>
</gene>
<dbReference type="NCBIfam" id="TIGR01937">
    <property type="entry name" value="nqrB"/>
    <property type="match status" value="1"/>
</dbReference>
<proteinExistence type="inferred from homology"/>
<protein>
    <recommendedName>
        <fullName evidence="16">Na(+)-translocating NADH-quinone reductase subunit B</fullName>
        <shortName evidence="16">Na(+)-NQR subunit B</shortName>
        <shortName evidence="16">Na(+)-translocating NQR subunit B</shortName>
        <ecNumber evidence="16">7.2.1.1</ecNumber>
    </recommendedName>
    <alternativeName>
        <fullName evidence="16">NQR complex subunit B</fullName>
    </alternativeName>
    <alternativeName>
        <fullName evidence="16">NQR-1 subunit B</fullName>
    </alternativeName>
</protein>
<keyword evidence="7 16" id="KW-0812">Transmembrane</keyword>
<evidence type="ECO:0000256" key="2">
    <source>
        <dbReference type="ARBA" id="ARBA00022475"/>
    </source>
</evidence>
<dbReference type="InterPro" id="IPR004338">
    <property type="entry name" value="NqrB/RnfD"/>
</dbReference>
<dbReference type="Proteomes" id="UP000000496">
    <property type="component" value="Chromosome gsn.131"/>
</dbReference>
<feature type="transmembrane region" description="Helical" evidence="16">
    <location>
        <begin position="55"/>
        <end position="72"/>
    </location>
</feature>
<accession>F8L6K7</accession>
<evidence type="ECO:0000256" key="15">
    <source>
        <dbReference type="ARBA" id="ARBA00023201"/>
    </source>
</evidence>
<feature type="transmembrane region" description="Helical" evidence="16">
    <location>
        <begin position="452"/>
        <end position="470"/>
    </location>
</feature>
<feature type="transmembrane region" description="Helical" evidence="16">
    <location>
        <begin position="356"/>
        <end position="377"/>
    </location>
</feature>
<dbReference type="HAMAP" id="MF_00426">
    <property type="entry name" value="NqrB"/>
    <property type="match status" value="1"/>
</dbReference>
<dbReference type="GO" id="GO:0006814">
    <property type="term" value="P:sodium ion transport"/>
    <property type="evidence" value="ECO:0007669"/>
    <property type="project" value="UniProtKB-UniRule"/>
</dbReference>
<keyword evidence="14 16" id="KW-0472">Membrane</keyword>
<feature type="transmembrane region" description="Helical" evidence="16">
    <location>
        <begin position="120"/>
        <end position="144"/>
    </location>
</feature>
<dbReference type="PANTHER" id="PTHR30578:SF1">
    <property type="entry name" value="NA(+)-TRANSLOCATING NADH-QUINONE REDUCTASE SUBUNIT B"/>
    <property type="match status" value="1"/>
</dbReference>
<evidence type="ECO:0000256" key="5">
    <source>
        <dbReference type="ARBA" id="ARBA00022630"/>
    </source>
</evidence>
<dbReference type="OrthoDB" id="9776359at2"/>
<keyword evidence="11 16" id="KW-0915">Sodium</keyword>
<comment type="subcellular location">
    <subcellularLocation>
        <location evidence="16">Cell inner membrane</location>
        <topology evidence="16">Multi-pass membrane protein</topology>
    </subcellularLocation>
</comment>
<evidence type="ECO:0000256" key="6">
    <source>
        <dbReference type="ARBA" id="ARBA00022643"/>
    </source>
</evidence>
<evidence type="ECO:0000256" key="9">
    <source>
        <dbReference type="ARBA" id="ARBA00022989"/>
    </source>
</evidence>
<keyword evidence="9 16" id="KW-1133">Transmembrane helix</keyword>
<evidence type="ECO:0000256" key="3">
    <source>
        <dbReference type="ARBA" id="ARBA00022519"/>
    </source>
</evidence>
<comment type="cofactor">
    <cofactor evidence="16">
        <name>FMN</name>
        <dbReference type="ChEBI" id="CHEBI:58210"/>
    </cofactor>
</comment>
<comment type="catalytic activity">
    <reaction evidence="16">
        <text>a ubiquinone + n Na(+)(in) + NADH + H(+) = a ubiquinol + n Na(+)(out) + NAD(+)</text>
        <dbReference type="Rhea" id="RHEA:47748"/>
        <dbReference type="Rhea" id="RHEA-COMP:9565"/>
        <dbReference type="Rhea" id="RHEA-COMP:9566"/>
        <dbReference type="ChEBI" id="CHEBI:15378"/>
        <dbReference type="ChEBI" id="CHEBI:16389"/>
        <dbReference type="ChEBI" id="CHEBI:17976"/>
        <dbReference type="ChEBI" id="CHEBI:29101"/>
        <dbReference type="ChEBI" id="CHEBI:57540"/>
        <dbReference type="ChEBI" id="CHEBI:57945"/>
        <dbReference type="EC" id="7.2.1.1"/>
    </reaction>
</comment>
<feature type="transmembrane region" description="Helical" evidence="16">
    <location>
        <begin position="476"/>
        <end position="496"/>
    </location>
</feature>
<dbReference type="InterPro" id="IPR010966">
    <property type="entry name" value="NqrB"/>
</dbReference>
<dbReference type="PANTHER" id="PTHR30578">
    <property type="entry name" value="ELECTRON TRANSPORT COMPLEX PROTEIN RNFD"/>
    <property type="match status" value="1"/>
</dbReference>
<feature type="transmembrane region" description="Helical" evidence="16">
    <location>
        <begin position="384"/>
        <end position="402"/>
    </location>
</feature>
<reference evidence="17 18" key="1">
    <citation type="journal article" date="2011" name="Mol. Biol. Evol.">
        <title>Unity in variety--the pan-genome of the Chlamydiae.</title>
        <authorList>
            <person name="Collingro A."/>
            <person name="Tischler P."/>
            <person name="Weinmaier T."/>
            <person name="Penz T."/>
            <person name="Heinz E."/>
            <person name="Brunham R.C."/>
            <person name="Read T.D."/>
            <person name="Bavoil P.M."/>
            <person name="Sachse K."/>
            <person name="Kahane S."/>
            <person name="Friedman M.G."/>
            <person name="Rattei T."/>
            <person name="Myers G.S."/>
            <person name="Horn M."/>
        </authorList>
    </citation>
    <scope>NUCLEOTIDE SEQUENCE [LARGE SCALE GENOMIC DNA]</scope>
    <source>
        <strain evidence="18">ATCC VR-1471 / Z</strain>
    </source>
</reference>
<evidence type="ECO:0000313" key="17">
    <source>
        <dbReference type="EMBL" id="CCB88352.1"/>
    </source>
</evidence>
<feature type="transmembrane region" description="Helical" evidence="16">
    <location>
        <begin position="156"/>
        <end position="183"/>
    </location>
</feature>
<name>F8L6K7_SIMNZ</name>
<evidence type="ECO:0000256" key="1">
    <source>
        <dbReference type="ARBA" id="ARBA00022448"/>
    </source>
</evidence>
<dbReference type="HOGENOM" id="CLU_042020_1_1_0"/>